<dbReference type="InterPro" id="IPR050853">
    <property type="entry name" value="WD_repeat_DNA-damage-binding"/>
</dbReference>
<dbReference type="PANTHER" id="PTHR14773">
    <property type="entry name" value="WD REPEAT-CONTAINING PROTEIN 76"/>
    <property type="match status" value="1"/>
</dbReference>
<evidence type="ECO:0000313" key="10">
    <source>
        <dbReference type="EMBL" id="KIO18595.1"/>
    </source>
</evidence>
<dbReference type="EMBL" id="KN823275">
    <property type="protein sequence ID" value="KIO18595.1"/>
    <property type="molecule type" value="Genomic_DNA"/>
</dbReference>
<organism evidence="10 11">
    <name type="scientific">Tulasnella calospora MUT 4182</name>
    <dbReference type="NCBI Taxonomy" id="1051891"/>
    <lineage>
        <taxon>Eukaryota</taxon>
        <taxon>Fungi</taxon>
        <taxon>Dikarya</taxon>
        <taxon>Basidiomycota</taxon>
        <taxon>Agaricomycotina</taxon>
        <taxon>Agaricomycetes</taxon>
        <taxon>Cantharellales</taxon>
        <taxon>Tulasnellaceae</taxon>
        <taxon>Tulasnella</taxon>
    </lineage>
</organism>
<dbReference type="HOGENOM" id="CLU_571340_0_0_1"/>
<keyword evidence="3 7" id="KW-0853">WD repeat</keyword>
<dbReference type="Proteomes" id="UP000054248">
    <property type="component" value="Unassembled WGS sequence"/>
</dbReference>
<dbReference type="AlphaFoldDB" id="A0A0C3PUP9"/>
<dbReference type="PROSITE" id="PS00678">
    <property type="entry name" value="WD_REPEATS_1"/>
    <property type="match status" value="1"/>
</dbReference>
<dbReference type="InterPro" id="IPR019775">
    <property type="entry name" value="WD40_repeat_CS"/>
</dbReference>
<evidence type="ECO:0000313" key="11">
    <source>
        <dbReference type="Proteomes" id="UP000054248"/>
    </source>
</evidence>
<evidence type="ECO:0000256" key="1">
    <source>
        <dbReference type="ARBA" id="ARBA00005434"/>
    </source>
</evidence>
<comment type="similarity">
    <text evidence="1 8">Belongs to the WD repeat DDB2/WDR76 family.</text>
</comment>
<reference evidence="10 11" key="1">
    <citation type="submission" date="2014-04" db="EMBL/GenBank/DDBJ databases">
        <authorList>
            <consortium name="DOE Joint Genome Institute"/>
            <person name="Kuo A."/>
            <person name="Girlanda M."/>
            <person name="Perotto S."/>
            <person name="Kohler A."/>
            <person name="Nagy L.G."/>
            <person name="Floudas D."/>
            <person name="Copeland A."/>
            <person name="Barry K.W."/>
            <person name="Cichocki N."/>
            <person name="Veneault-Fourrey C."/>
            <person name="LaButti K."/>
            <person name="Lindquist E.A."/>
            <person name="Lipzen A."/>
            <person name="Lundell T."/>
            <person name="Morin E."/>
            <person name="Murat C."/>
            <person name="Sun H."/>
            <person name="Tunlid A."/>
            <person name="Henrissat B."/>
            <person name="Grigoriev I.V."/>
            <person name="Hibbett D.S."/>
            <person name="Martin F."/>
            <person name="Nordberg H.P."/>
            <person name="Cantor M.N."/>
            <person name="Hua S.X."/>
        </authorList>
    </citation>
    <scope>NUCLEOTIDE SEQUENCE [LARGE SCALE GENOMIC DNA]</scope>
    <source>
        <strain evidence="10 11">MUT 4182</strain>
    </source>
</reference>
<dbReference type="GO" id="GO:0005634">
    <property type="term" value="C:nucleus"/>
    <property type="evidence" value="ECO:0007669"/>
    <property type="project" value="TreeGrafter"/>
</dbReference>
<feature type="region of interest" description="Disordered" evidence="9">
    <location>
        <begin position="271"/>
        <end position="297"/>
    </location>
</feature>
<evidence type="ECO:0000256" key="8">
    <source>
        <dbReference type="RuleBase" id="RU365004"/>
    </source>
</evidence>
<feature type="compositionally biased region" description="Basic and acidic residues" evidence="9">
    <location>
        <begin position="168"/>
        <end position="178"/>
    </location>
</feature>
<feature type="repeat" description="WD" evidence="7">
    <location>
        <begin position="326"/>
        <end position="367"/>
    </location>
</feature>
<evidence type="ECO:0000256" key="6">
    <source>
        <dbReference type="ARBA" id="ARBA00023125"/>
    </source>
</evidence>
<sequence length="478" mass="53727">MKRTVKELLEEDFMLVVGKYLIVAQHEERFVEEGTRAGYRAVTYLWHNLGDMIGVREDISLEAYVWGTLPVQVRKMGCILLQRELSKRRINRILPTHLNPHWTLSEKERADNIRKNAELLAMLDVEAIHDDMGIPAPAATGKGKGKASGGLSSTASKPKPVPARNPKVKREREDDSAPLRRSTRRRIGPVDRNESPESKRKREEEEEERRETLEREREEELKRARISKLPRHHDLDLQTLSSDASAEEIESLRSTFTLWDTRKLFTLPVSASPRPPAAAAPSTRLSKVKKEEEEEADDDVWINETSFEEVNKYLQGKKGRGLLRGEHSSGAAVSAAYWDPSGRRIVSTCYDDHLRVWDIAPSSLVLDTQLPKFAPTSSTRHNCQTGRWLSVLKAQWMPSPDVFPHFVVGNMNQSLDIIGFNGEKIVNLVDKSLVTAVQAVAGCHPSKVGRYASGNASGRWSANSRIRSLVLVPIGVNA</sequence>
<dbReference type="STRING" id="1051891.A0A0C3PUP9"/>
<dbReference type="PANTHER" id="PTHR14773:SF0">
    <property type="entry name" value="WD REPEAT-CONTAINING PROTEIN 76"/>
    <property type="match status" value="1"/>
</dbReference>
<dbReference type="InterPro" id="IPR036322">
    <property type="entry name" value="WD40_repeat_dom_sf"/>
</dbReference>
<evidence type="ECO:0000256" key="4">
    <source>
        <dbReference type="ARBA" id="ARBA00022737"/>
    </source>
</evidence>
<dbReference type="InterPro" id="IPR015943">
    <property type="entry name" value="WD40/YVTN_repeat-like_dom_sf"/>
</dbReference>
<evidence type="ECO:0000256" key="5">
    <source>
        <dbReference type="ARBA" id="ARBA00022763"/>
    </source>
</evidence>
<keyword evidence="11" id="KW-1185">Reference proteome</keyword>
<gene>
    <name evidence="10" type="ORF">M407DRAFT_11804</name>
</gene>
<dbReference type="SUPFAM" id="SSF50978">
    <property type="entry name" value="WD40 repeat-like"/>
    <property type="match status" value="1"/>
</dbReference>
<keyword evidence="6 8" id="KW-0238">DNA-binding</keyword>
<evidence type="ECO:0000256" key="3">
    <source>
        <dbReference type="ARBA" id="ARBA00022574"/>
    </source>
</evidence>
<protein>
    <recommendedName>
        <fullName evidence="2 8">DNA damage-binding protein CMR1</fullName>
    </recommendedName>
</protein>
<accession>A0A0C3PUP9</accession>
<evidence type="ECO:0000256" key="2">
    <source>
        <dbReference type="ARBA" id="ARBA00021132"/>
    </source>
</evidence>
<dbReference type="GO" id="GO:0003677">
    <property type="term" value="F:DNA binding"/>
    <property type="evidence" value="ECO:0007669"/>
    <property type="project" value="UniProtKB-UniRule"/>
</dbReference>
<reference evidence="11" key="2">
    <citation type="submission" date="2015-01" db="EMBL/GenBank/DDBJ databases">
        <title>Evolutionary Origins and Diversification of the Mycorrhizal Mutualists.</title>
        <authorList>
            <consortium name="DOE Joint Genome Institute"/>
            <consortium name="Mycorrhizal Genomics Consortium"/>
            <person name="Kohler A."/>
            <person name="Kuo A."/>
            <person name="Nagy L.G."/>
            <person name="Floudas D."/>
            <person name="Copeland A."/>
            <person name="Barry K.W."/>
            <person name="Cichocki N."/>
            <person name="Veneault-Fourrey C."/>
            <person name="LaButti K."/>
            <person name="Lindquist E.A."/>
            <person name="Lipzen A."/>
            <person name="Lundell T."/>
            <person name="Morin E."/>
            <person name="Murat C."/>
            <person name="Riley R."/>
            <person name="Ohm R."/>
            <person name="Sun H."/>
            <person name="Tunlid A."/>
            <person name="Henrissat B."/>
            <person name="Grigoriev I.V."/>
            <person name="Hibbett D.S."/>
            <person name="Martin F."/>
        </authorList>
    </citation>
    <scope>NUCLEOTIDE SEQUENCE [LARGE SCALE GENOMIC DNA]</scope>
    <source>
        <strain evidence="11">MUT 4182</strain>
    </source>
</reference>
<name>A0A0C3PUP9_9AGAM</name>
<evidence type="ECO:0000256" key="7">
    <source>
        <dbReference type="PROSITE-ProRule" id="PRU00221"/>
    </source>
</evidence>
<keyword evidence="5 8" id="KW-0227">DNA damage</keyword>
<dbReference type="PROSITE" id="PS50082">
    <property type="entry name" value="WD_REPEATS_2"/>
    <property type="match status" value="1"/>
</dbReference>
<evidence type="ECO:0000256" key="9">
    <source>
        <dbReference type="SAM" id="MobiDB-lite"/>
    </source>
</evidence>
<dbReference type="OrthoDB" id="9890280at2759"/>
<feature type="compositionally biased region" description="Basic and acidic residues" evidence="9">
    <location>
        <begin position="188"/>
        <end position="219"/>
    </location>
</feature>
<dbReference type="InterPro" id="IPR001680">
    <property type="entry name" value="WD40_rpt"/>
</dbReference>
<feature type="region of interest" description="Disordered" evidence="9">
    <location>
        <begin position="136"/>
        <end position="219"/>
    </location>
</feature>
<dbReference type="Gene3D" id="2.130.10.10">
    <property type="entry name" value="YVTN repeat-like/Quinoprotein amine dehydrogenase"/>
    <property type="match status" value="1"/>
</dbReference>
<comment type="function">
    <text evidence="8">DNA-binding protein that binds to both single- and double-stranded DNA. Binds preferentially to UV-damaged DNA. May be involved in DNA-metabolic processes.</text>
</comment>
<proteinExistence type="inferred from homology"/>
<keyword evidence="4" id="KW-0677">Repeat</keyword>
<dbReference type="GO" id="GO:2000001">
    <property type="term" value="P:regulation of DNA damage checkpoint"/>
    <property type="evidence" value="ECO:0007669"/>
    <property type="project" value="TreeGrafter"/>
</dbReference>
<dbReference type="GO" id="GO:0006974">
    <property type="term" value="P:DNA damage response"/>
    <property type="evidence" value="ECO:0007669"/>
    <property type="project" value="UniProtKB-KW"/>
</dbReference>